<reference evidence="2 3" key="1">
    <citation type="journal article" date="2019" name="Sci. Rep.">
        <title>Orb-weaving spider Araneus ventricosus genome elucidates the spidroin gene catalogue.</title>
        <authorList>
            <person name="Kono N."/>
            <person name="Nakamura H."/>
            <person name="Ohtoshi R."/>
            <person name="Moran D.A.P."/>
            <person name="Shinohara A."/>
            <person name="Yoshida Y."/>
            <person name="Fujiwara M."/>
            <person name="Mori M."/>
            <person name="Tomita M."/>
            <person name="Arakawa K."/>
        </authorList>
    </citation>
    <scope>NUCLEOTIDE SEQUENCE [LARGE SCALE GENOMIC DNA]</scope>
</reference>
<evidence type="ECO:0000256" key="1">
    <source>
        <dbReference type="SAM" id="Phobius"/>
    </source>
</evidence>
<sequence>MKTNKNDAPSFYRNSYWSLIVVFENVQADFNIILFLVILTFRSEATREPFSAGPRNFELWSDDGDDTRVGIPLQTSVSHQQEDVLSLCMMQLETDPIHDGSAIESGFET</sequence>
<gene>
    <name evidence="2" type="ORF">AVEN_176476_1</name>
</gene>
<evidence type="ECO:0000313" key="3">
    <source>
        <dbReference type="Proteomes" id="UP000499080"/>
    </source>
</evidence>
<keyword evidence="1" id="KW-1133">Transmembrane helix</keyword>
<organism evidence="2 3">
    <name type="scientific">Araneus ventricosus</name>
    <name type="common">Orbweaver spider</name>
    <name type="synonym">Epeira ventricosa</name>
    <dbReference type="NCBI Taxonomy" id="182803"/>
    <lineage>
        <taxon>Eukaryota</taxon>
        <taxon>Metazoa</taxon>
        <taxon>Ecdysozoa</taxon>
        <taxon>Arthropoda</taxon>
        <taxon>Chelicerata</taxon>
        <taxon>Arachnida</taxon>
        <taxon>Araneae</taxon>
        <taxon>Araneomorphae</taxon>
        <taxon>Entelegynae</taxon>
        <taxon>Araneoidea</taxon>
        <taxon>Araneidae</taxon>
        <taxon>Araneus</taxon>
    </lineage>
</organism>
<keyword evidence="1" id="KW-0812">Transmembrane</keyword>
<proteinExistence type="predicted"/>
<accession>A0A4Y2TVY2</accession>
<comment type="caution">
    <text evidence="2">The sequence shown here is derived from an EMBL/GenBank/DDBJ whole genome shotgun (WGS) entry which is preliminary data.</text>
</comment>
<dbReference type="EMBL" id="BGPR01030704">
    <property type="protein sequence ID" value="GBO03396.1"/>
    <property type="molecule type" value="Genomic_DNA"/>
</dbReference>
<name>A0A4Y2TVY2_ARAVE</name>
<protein>
    <submittedName>
        <fullName evidence="2">Uncharacterized protein</fullName>
    </submittedName>
</protein>
<dbReference type="AlphaFoldDB" id="A0A4Y2TVY2"/>
<feature type="transmembrane region" description="Helical" evidence="1">
    <location>
        <begin position="16"/>
        <end position="41"/>
    </location>
</feature>
<evidence type="ECO:0000313" key="2">
    <source>
        <dbReference type="EMBL" id="GBO03396.1"/>
    </source>
</evidence>
<dbReference type="Proteomes" id="UP000499080">
    <property type="component" value="Unassembled WGS sequence"/>
</dbReference>
<keyword evidence="3" id="KW-1185">Reference proteome</keyword>
<keyword evidence="1" id="KW-0472">Membrane</keyword>